<dbReference type="Proteomes" id="UP000008916">
    <property type="component" value="Chromosome"/>
</dbReference>
<name>E6TMU1_MYCSR</name>
<gene>
    <name evidence="1" type="ordered locus">Mspyr1_04760</name>
</gene>
<reference evidence="1 2" key="1">
    <citation type="journal article" date="2011" name="Stand. Genomic Sci.">
        <title>Complete genome sequence of Mycobacterium sp. strain (Spyr1) and reclassification to Mycobacterium gilvum Spyr1.</title>
        <authorList>
            <person name="Kallimanis A."/>
            <person name="Karabika E."/>
            <person name="Mavromatis K."/>
            <person name="Lapidus A."/>
            <person name="Labutti K.M."/>
            <person name="Liolios K."/>
            <person name="Ivanova N."/>
            <person name="Goodwin L."/>
            <person name="Woyke T."/>
            <person name="Velentzas A.D."/>
            <person name="Perisynakis A."/>
            <person name="Ouzounis C.C."/>
            <person name="Kyrpides N.C."/>
            <person name="Koukkou A.I."/>
            <person name="Drainas C."/>
        </authorList>
    </citation>
    <scope>NUCLEOTIDE SEQUENCE [LARGE SCALE GENOMIC DNA]</scope>
    <source>
        <strain evidence="2">DSM 45189 / LMG 24558 / Spyr1</strain>
    </source>
</reference>
<dbReference type="HOGENOM" id="CLU_1617204_0_0_11"/>
<accession>E6TMU1</accession>
<keyword evidence="2" id="KW-1185">Reference proteome</keyword>
<dbReference type="AlphaFoldDB" id="E6TMU1"/>
<sequence>MTQPSSRDHNLLAEVGDLSDEPAVPPGAEPDQWIGGQRDVYAQIGYVAVSTDLLSCPAVTLVAEQRADGSLGVIDVMLDVAMGRSDAGLSTTQARELGGLLHQAADLADQWTGTSTGQAPVELLANAFSALRTAYSLLRVLPGNADSYVRAALDSISDAAEVLR</sequence>
<dbReference type="KEGG" id="msp:Mspyr1_04760"/>
<evidence type="ECO:0000313" key="2">
    <source>
        <dbReference type="Proteomes" id="UP000008916"/>
    </source>
</evidence>
<protein>
    <submittedName>
        <fullName evidence="1">Uncharacterized protein</fullName>
    </submittedName>
</protein>
<proteinExistence type="predicted"/>
<organism evidence="1 2">
    <name type="scientific">Mycolicibacterium gilvum (strain DSM 45189 / LMG 24558 / Spyr1)</name>
    <name type="common">Mycobacterium gilvum</name>
    <dbReference type="NCBI Taxonomy" id="278137"/>
    <lineage>
        <taxon>Bacteria</taxon>
        <taxon>Bacillati</taxon>
        <taxon>Actinomycetota</taxon>
        <taxon>Actinomycetes</taxon>
        <taxon>Mycobacteriales</taxon>
        <taxon>Mycobacteriaceae</taxon>
        <taxon>Mycolicibacterium</taxon>
    </lineage>
</organism>
<dbReference type="EMBL" id="CP002385">
    <property type="protein sequence ID" value="ADT97187.1"/>
    <property type="molecule type" value="Genomic_DNA"/>
</dbReference>
<evidence type="ECO:0000313" key="1">
    <source>
        <dbReference type="EMBL" id="ADT97187.1"/>
    </source>
</evidence>